<dbReference type="PANTHER" id="PTHR33164">
    <property type="entry name" value="TRANSCRIPTIONAL REGULATOR, MARR FAMILY"/>
    <property type="match status" value="1"/>
</dbReference>
<dbReference type="GO" id="GO:0003700">
    <property type="term" value="F:DNA-binding transcription factor activity"/>
    <property type="evidence" value="ECO:0007669"/>
    <property type="project" value="InterPro"/>
</dbReference>
<dbReference type="GO" id="GO:0006950">
    <property type="term" value="P:response to stress"/>
    <property type="evidence" value="ECO:0007669"/>
    <property type="project" value="TreeGrafter"/>
</dbReference>
<name>A0A365Y933_9MICC</name>
<dbReference type="InterPro" id="IPR036390">
    <property type="entry name" value="WH_DNA-bd_sf"/>
</dbReference>
<comment type="caution">
    <text evidence="3">The sequence shown here is derived from an EMBL/GenBank/DDBJ whole genome shotgun (WGS) entry which is preliminary data.</text>
</comment>
<dbReference type="EMBL" id="WYDN01000017">
    <property type="protein sequence ID" value="NAZ17462.1"/>
    <property type="molecule type" value="Genomic_DNA"/>
</dbReference>
<dbReference type="Proteomes" id="UP000477543">
    <property type="component" value="Unassembled WGS sequence"/>
</dbReference>
<dbReference type="InterPro" id="IPR036388">
    <property type="entry name" value="WH-like_DNA-bd_sf"/>
</dbReference>
<dbReference type="Gene3D" id="1.10.10.10">
    <property type="entry name" value="Winged helix-like DNA-binding domain superfamily/Winged helix DNA-binding domain"/>
    <property type="match status" value="1"/>
</dbReference>
<dbReference type="InterPro" id="IPR000835">
    <property type="entry name" value="HTH_MarR-typ"/>
</dbReference>
<dbReference type="InterPro" id="IPR039422">
    <property type="entry name" value="MarR/SlyA-like"/>
</dbReference>
<evidence type="ECO:0000313" key="4">
    <source>
        <dbReference type="Proteomes" id="UP000252167"/>
    </source>
</evidence>
<dbReference type="SUPFAM" id="SSF46785">
    <property type="entry name" value="Winged helix' DNA-binding domain"/>
    <property type="match status" value="1"/>
</dbReference>
<dbReference type="PANTHER" id="PTHR33164:SF94">
    <property type="entry name" value="TRANSCRIPTIONAL REGULATORY PROTEIN-RELATED"/>
    <property type="match status" value="1"/>
</dbReference>
<evidence type="ECO:0000313" key="2">
    <source>
        <dbReference type="EMBL" id="NAZ17462.1"/>
    </source>
</evidence>
<keyword evidence="4" id="KW-1185">Reference proteome</keyword>
<dbReference type="PROSITE" id="PS50995">
    <property type="entry name" value="HTH_MARR_2"/>
    <property type="match status" value="1"/>
</dbReference>
<proteinExistence type="predicted"/>
<protein>
    <submittedName>
        <fullName evidence="3">MarR family transcriptional regulator</fullName>
    </submittedName>
</protein>
<feature type="domain" description="HTH marR-type" evidence="1">
    <location>
        <begin position="1"/>
        <end position="142"/>
    </location>
</feature>
<evidence type="ECO:0000259" key="1">
    <source>
        <dbReference type="PROSITE" id="PS50995"/>
    </source>
</evidence>
<reference evidence="3 4" key="1">
    <citation type="submission" date="2018-01" db="EMBL/GenBank/DDBJ databases">
        <title>Glutamicibacter soli strain NHPC-3 Whole genome sequence and assembly.</title>
        <authorList>
            <person name="Choudhury P."/>
            <person name="Gupta D."/>
            <person name="Sengupta K."/>
            <person name="Jawed A."/>
            <person name="Sultana N."/>
            <person name="Saha P."/>
        </authorList>
    </citation>
    <scope>NUCLEOTIDE SEQUENCE [LARGE SCALE GENOMIC DNA]</scope>
    <source>
        <strain evidence="3 4">NHPC-3</strain>
    </source>
</reference>
<accession>A0A365Y933</accession>
<sequence length="158" mass="17010">MGIQDRPQTSEQELAAFECATQDLVGLALSSVEQLEVSLPQFRLLLTLQRRGRSTSSDCAKALGVGNSSITRLADRLNASGHLTRGSDPAHRSVVTLELTVSGRQVVQQVTERRRQDLSEALDLLDPAERAACAAALDKLHGLVGHSIPQPNSTHLPL</sequence>
<dbReference type="Proteomes" id="UP000252167">
    <property type="component" value="Unassembled WGS sequence"/>
</dbReference>
<dbReference type="AlphaFoldDB" id="A0A365Y933"/>
<dbReference type="SMART" id="SM00347">
    <property type="entry name" value="HTH_MARR"/>
    <property type="match status" value="1"/>
</dbReference>
<dbReference type="Pfam" id="PF12802">
    <property type="entry name" value="MarR_2"/>
    <property type="match status" value="1"/>
</dbReference>
<dbReference type="EMBL" id="POAF01000010">
    <property type="protein sequence ID" value="RBL99068.1"/>
    <property type="molecule type" value="Genomic_DNA"/>
</dbReference>
<evidence type="ECO:0000313" key="5">
    <source>
        <dbReference type="Proteomes" id="UP000477543"/>
    </source>
</evidence>
<organism evidence="3 4">
    <name type="scientific">Glutamicibacter soli</name>
    <dbReference type="NCBI Taxonomy" id="453836"/>
    <lineage>
        <taxon>Bacteria</taxon>
        <taxon>Bacillati</taxon>
        <taxon>Actinomycetota</taxon>
        <taxon>Actinomycetes</taxon>
        <taxon>Micrococcales</taxon>
        <taxon>Micrococcaceae</taxon>
        <taxon>Glutamicibacter</taxon>
    </lineage>
</organism>
<reference evidence="2 5" key="2">
    <citation type="submission" date="2020-01" db="EMBL/GenBank/DDBJ databases">
        <title>Glutamicibacter soli M275.</title>
        <authorList>
            <person name="Meng X."/>
        </authorList>
    </citation>
    <scope>NUCLEOTIDE SEQUENCE [LARGE SCALE GENOMIC DNA]</scope>
    <source>
        <strain evidence="2 5">M275</strain>
    </source>
</reference>
<dbReference type="RefSeq" id="WP_047117698.1">
    <property type="nucleotide sequence ID" value="NZ_POAF01000010.1"/>
</dbReference>
<gene>
    <name evidence="3" type="ORF">C1H84_16640</name>
    <name evidence="2" type="ORF">GT020_15520</name>
</gene>
<evidence type="ECO:0000313" key="3">
    <source>
        <dbReference type="EMBL" id="RBL99068.1"/>
    </source>
</evidence>